<organism evidence="1 2">
    <name type="scientific">Candidatus Nitrosopumilus sediminis</name>
    <dbReference type="NCBI Taxonomy" id="1229909"/>
    <lineage>
        <taxon>Archaea</taxon>
        <taxon>Nitrososphaerota</taxon>
        <taxon>Nitrososphaeria</taxon>
        <taxon>Nitrosopumilales</taxon>
        <taxon>Nitrosopumilaceae</taxon>
        <taxon>Nitrosopumilus</taxon>
    </lineage>
</organism>
<dbReference type="EMBL" id="CP003843">
    <property type="protein sequence ID" value="AFS81903.1"/>
    <property type="molecule type" value="Genomic_DNA"/>
</dbReference>
<keyword evidence="2" id="KW-1185">Reference proteome</keyword>
<dbReference type="Proteomes" id="UP000006100">
    <property type="component" value="Chromosome"/>
</dbReference>
<evidence type="ECO:0000313" key="1">
    <source>
        <dbReference type="EMBL" id="AFS81903.1"/>
    </source>
</evidence>
<dbReference type="GO" id="GO:0008168">
    <property type="term" value="F:methyltransferase activity"/>
    <property type="evidence" value="ECO:0007669"/>
    <property type="project" value="UniProtKB-KW"/>
</dbReference>
<keyword evidence="1" id="KW-0808">Transferase</keyword>
<dbReference type="STRING" id="1229909.NSED_00455"/>
<reference evidence="1 2" key="1">
    <citation type="journal article" date="2012" name="J. Bacteriol.">
        <title>Draft Genome Sequence of an Ammonia-Oxidizing Archaeon, "Candidatus Nitrosopumilus sediminis" AR2, from Svalbard in the Arctic Circle.</title>
        <authorList>
            <person name="Park S.J."/>
            <person name="Kim J.G."/>
            <person name="Jung M.Y."/>
            <person name="Kim S.J."/>
            <person name="Cha I.T."/>
            <person name="Ghai R."/>
            <person name="Martin-Cuadrado A.B."/>
            <person name="Rodriguez-Valera F."/>
            <person name="Rhee S.K."/>
        </authorList>
    </citation>
    <scope>NUCLEOTIDE SEQUENCE [LARGE SCALE GENOMIC DNA]</scope>
    <source>
        <strain evidence="1 2">AR2</strain>
    </source>
</reference>
<dbReference type="OrthoDB" id="1018at2157"/>
<name>K0B732_9ARCH</name>
<dbReference type="GO" id="GO:0032259">
    <property type="term" value="P:methylation"/>
    <property type="evidence" value="ECO:0007669"/>
    <property type="project" value="UniProtKB-KW"/>
</dbReference>
<dbReference type="KEGG" id="nir:NSED_00455"/>
<dbReference type="InterPro" id="IPR029063">
    <property type="entry name" value="SAM-dependent_MTases_sf"/>
</dbReference>
<proteinExistence type="predicted"/>
<dbReference type="RefSeq" id="WP_014964275.1">
    <property type="nucleotide sequence ID" value="NC_018656.1"/>
</dbReference>
<dbReference type="Pfam" id="PF01209">
    <property type="entry name" value="Ubie_methyltran"/>
    <property type="match status" value="1"/>
</dbReference>
<dbReference type="PANTHER" id="PTHR43861">
    <property type="entry name" value="TRANS-ACONITATE 2-METHYLTRANSFERASE-RELATED"/>
    <property type="match status" value="1"/>
</dbReference>
<dbReference type="eggNOG" id="arCOG04347">
    <property type="taxonomic scope" value="Archaea"/>
</dbReference>
<sequence length="227" mass="26212">MIKKSPKDLVPMFFNDTSNSYDKIVNYTTFGKDSFWKHKILEQLSAEKTVLDLACGTGILTKQIAEKLPHAEIMGVDVTKNYLEKAKEKLISFQKVSFVNQDAEKLDLGKKFDCITASYLPKYCISDVLVKNCINHLNDGGKMVLHDFTYPKNKLVQKLWDFYFKVLYLIGFFIPNWKQVFLDLPNLIKTTNWVEDYKETMKNYGLKIHTQDLTWGSSTIIVGTKIV</sequence>
<dbReference type="HOGENOM" id="CLU_037990_9_0_2"/>
<dbReference type="AlphaFoldDB" id="K0B732"/>
<accession>K0B732</accession>
<dbReference type="Gene3D" id="3.40.50.150">
    <property type="entry name" value="Vaccinia Virus protein VP39"/>
    <property type="match status" value="1"/>
</dbReference>
<dbReference type="CDD" id="cd02440">
    <property type="entry name" value="AdoMet_MTases"/>
    <property type="match status" value="1"/>
</dbReference>
<keyword evidence="1" id="KW-0489">Methyltransferase</keyword>
<dbReference type="PATRIC" id="fig|1229909.8.peg.94"/>
<protein>
    <submittedName>
        <fullName evidence="1">Type 11 methyltransferase</fullName>
    </submittedName>
</protein>
<dbReference type="GeneID" id="13697962"/>
<gene>
    <name evidence="1" type="ORF">NSED_00455</name>
</gene>
<evidence type="ECO:0000313" key="2">
    <source>
        <dbReference type="Proteomes" id="UP000006100"/>
    </source>
</evidence>
<dbReference type="SUPFAM" id="SSF53335">
    <property type="entry name" value="S-adenosyl-L-methionine-dependent methyltransferases"/>
    <property type="match status" value="1"/>
</dbReference>